<dbReference type="RefSeq" id="WP_309489955.1">
    <property type="nucleotide sequence ID" value="NZ_JAENIG010000006.1"/>
</dbReference>
<accession>A0AAE2V8C2</accession>
<comment type="caution">
    <text evidence="2">The sequence shown here is derived from an EMBL/GenBank/DDBJ whole genome shotgun (WGS) entry which is preliminary data.</text>
</comment>
<dbReference type="EMBL" id="JAENIG010000006">
    <property type="protein sequence ID" value="MBK1855342.1"/>
    <property type="molecule type" value="Genomic_DNA"/>
</dbReference>
<keyword evidence="1" id="KW-1133">Transmembrane helix</keyword>
<keyword evidence="3" id="KW-1185">Reference proteome</keyword>
<sequence length="256" mass="28821">MNMHRVGRQIYRWEGGLFNVLCAIYFIVLGPRVVEAADYALRTPGSKVHWLGFLLIGIGVAEIYAWPIKMRYVREAVRAFGDSIGAGFVLWMFHAVISIILLFLGASAFGVPVADSSNADMPGWLALLMLAVVIKELVFLGFLMWDGKESSDAPVSRYIRPNRREWLIDFILVSYACVAYSATWGAITMNMTLEKENPVMFVVNVCVSALLFLIFYLPLRIPYWLEEVAQTKTHSDRFKLLVSIFSVLIPALVSLS</sequence>
<feature type="transmembrane region" description="Helical" evidence="1">
    <location>
        <begin position="88"/>
        <end position="111"/>
    </location>
</feature>
<feature type="transmembrane region" description="Helical" evidence="1">
    <location>
        <begin position="48"/>
        <end position="67"/>
    </location>
</feature>
<dbReference type="Proteomes" id="UP000634206">
    <property type="component" value="Unassembled WGS sequence"/>
</dbReference>
<keyword evidence="1" id="KW-0812">Transmembrane</keyword>
<dbReference type="AlphaFoldDB" id="A0AAE2V8C2"/>
<protein>
    <submittedName>
        <fullName evidence="2">Uncharacterized protein</fullName>
    </submittedName>
</protein>
<proteinExistence type="predicted"/>
<feature type="transmembrane region" description="Helical" evidence="1">
    <location>
        <begin position="123"/>
        <end position="145"/>
    </location>
</feature>
<keyword evidence="1" id="KW-0472">Membrane</keyword>
<evidence type="ECO:0000256" key="1">
    <source>
        <dbReference type="SAM" id="Phobius"/>
    </source>
</evidence>
<reference evidence="2" key="1">
    <citation type="submission" date="2021-01" db="EMBL/GenBank/DDBJ databases">
        <title>Modified the classification status of verrucomicrobia.</title>
        <authorList>
            <person name="Feng X."/>
        </authorList>
    </citation>
    <scope>NUCLEOTIDE SEQUENCE</scope>
    <source>
        <strain evidence="2">5K15</strain>
    </source>
</reference>
<organism evidence="2 3">
    <name type="scientific">Oceaniferula flava</name>
    <dbReference type="NCBI Taxonomy" id="2800421"/>
    <lineage>
        <taxon>Bacteria</taxon>
        <taxon>Pseudomonadati</taxon>
        <taxon>Verrucomicrobiota</taxon>
        <taxon>Verrucomicrobiia</taxon>
        <taxon>Verrucomicrobiales</taxon>
        <taxon>Verrucomicrobiaceae</taxon>
        <taxon>Oceaniferula</taxon>
    </lineage>
</organism>
<feature type="transmembrane region" description="Helical" evidence="1">
    <location>
        <begin position="12"/>
        <end position="28"/>
    </location>
</feature>
<name>A0AAE2V8C2_9BACT</name>
<feature type="transmembrane region" description="Helical" evidence="1">
    <location>
        <begin position="166"/>
        <end position="187"/>
    </location>
</feature>
<feature type="transmembrane region" description="Helical" evidence="1">
    <location>
        <begin position="199"/>
        <end position="217"/>
    </location>
</feature>
<gene>
    <name evidence="2" type="ORF">JIN83_10255</name>
</gene>
<evidence type="ECO:0000313" key="2">
    <source>
        <dbReference type="EMBL" id="MBK1855342.1"/>
    </source>
</evidence>
<evidence type="ECO:0000313" key="3">
    <source>
        <dbReference type="Proteomes" id="UP000634206"/>
    </source>
</evidence>
<feature type="transmembrane region" description="Helical" evidence="1">
    <location>
        <begin position="238"/>
        <end position="255"/>
    </location>
</feature>